<dbReference type="InterPro" id="IPR050742">
    <property type="entry name" value="Helicase_Restrict-Modif_Enz"/>
</dbReference>
<dbReference type="PANTHER" id="PTHR47396">
    <property type="entry name" value="TYPE I RESTRICTION ENZYME ECOKI R PROTEIN"/>
    <property type="match status" value="1"/>
</dbReference>
<dbReference type="GO" id="GO:0003677">
    <property type="term" value="F:DNA binding"/>
    <property type="evidence" value="ECO:0007669"/>
    <property type="project" value="InterPro"/>
</dbReference>
<dbReference type="Proteomes" id="UP000478546">
    <property type="component" value="Unassembled WGS sequence"/>
</dbReference>
<evidence type="ECO:0000313" key="4">
    <source>
        <dbReference type="Proteomes" id="UP000478546"/>
    </source>
</evidence>
<dbReference type="GO" id="GO:0005829">
    <property type="term" value="C:cytosol"/>
    <property type="evidence" value="ECO:0007669"/>
    <property type="project" value="TreeGrafter"/>
</dbReference>
<evidence type="ECO:0000313" key="3">
    <source>
        <dbReference type="EMBL" id="NDK57419.1"/>
    </source>
</evidence>
<dbReference type="GO" id="GO:0016787">
    <property type="term" value="F:hydrolase activity"/>
    <property type="evidence" value="ECO:0007669"/>
    <property type="project" value="InterPro"/>
</dbReference>
<dbReference type="Gene3D" id="3.40.50.300">
    <property type="entry name" value="P-loop containing nucleotide triphosphate hydrolases"/>
    <property type="match status" value="2"/>
</dbReference>
<reference evidence="3 4" key="1">
    <citation type="submission" date="2020-01" db="EMBL/GenBank/DDBJ databases">
        <authorList>
            <person name="Kim M.K."/>
        </authorList>
    </citation>
    <scope>NUCLEOTIDE SEQUENCE [LARGE SCALE GENOMIC DNA]</scope>
    <source>
        <strain evidence="3 4">BT213</strain>
    </source>
</reference>
<keyword evidence="3" id="KW-0547">Nucleotide-binding</keyword>
<dbReference type="PANTHER" id="PTHR47396:SF1">
    <property type="entry name" value="ATP-DEPENDENT HELICASE IRC3-RELATED"/>
    <property type="match status" value="1"/>
</dbReference>
<keyword evidence="3" id="KW-0067">ATP-binding</keyword>
<keyword evidence="4" id="KW-1185">Reference proteome</keyword>
<dbReference type="InterPro" id="IPR001650">
    <property type="entry name" value="Helicase_C-like"/>
</dbReference>
<keyword evidence="3" id="KW-0378">Hydrolase</keyword>
<dbReference type="EMBL" id="JAAEAA010000026">
    <property type="protein sequence ID" value="NDK57419.1"/>
    <property type="molecule type" value="Genomic_DNA"/>
</dbReference>
<comment type="caution">
    <text evidence="3">The sequence shown here is derived from an EMBL/GenBank/DDBJ whole genome shotgun (WGS) entry which is preliminary data.</text>
</comment>
<evidence type="ECO:0000259" key="1">
    <source>
        <dbReference type="PROSITE" id="PS51192"/>
    </source>
</evidence>
<dbReference type="GO" id="GO:0005524">
    <property type="term" value="F:ATP binding"/>
    <property type="evidence" value="ECO:0007669"/>
    <property type="project" value="InterPro"/>
</dbReference>
<feature type="domain" description="Helicase ATP-binding" evidence="1">
    <location>
        <begin position="23"/>
        <end position="199"/>
    </location>
</feature>
<keyword evidence="3" id="KW-0347">Helicase</keyword>
<dbReference type="AlphaFoldDB" id="A0A6B2H2B6"/>
<sequence length="1000" mass="115570">MVRIEDITLWSHQKEAIEKAKEYLDGANEKSFLLKLPTGAGKTGIFATLSRVVYSDSNILIVVPSIALRQQVYDEVREKFWGKTNVDPVNLEEKYIKQFAPADFDIIRTNIESNTSNSPFILICVINTLHLLRKKNPDHYRFLKDHVDFVIFDEGHREPAFSWASAVRGIKKKTLLFTATPFRNDLKLFKVDKESYYYLSHQEAINNNIIRDVEFFQFSLNGKFGDWIDDILRTVNQQIANFKSNGESLEPKTIIRCDNKESIKRIVNYLKKKRFKVLGIHEDLGNERNCLNEVPDNTVLANYDIIVHQFKLAEGIDYPNFLILVVFEDFNNERSLIQQIGRITRNNNTPAMKSVVICSDKQAYDQIWQKYLLYDNNIVEYNKLYDLSDFTLPNERISWIYFNGEFKRVSLKQQIGENDIILPRRVIAKDVQSTFDFEILKANVEEEIEKYDIIPINAFELANQGYAILYEMFNNSPYVKEDVFIENKLGIIIFYHINNNLFYFSTDNIIPGCINELPNLDQSVLLRVLSSSKRFTRINLINSDVGRNTIKSNNLTSYALEKSPIGLTDHNQVATLTEAIISDGTDISRRYVGLTRSRISDYKSDYIPINSYYNWLIQLNTALNTASIKSNYLRRFAQQINVPNDPTPSNIMFDVDADDLSVFRANDRYHFEIEECSIPVVNKKFKVIVSYNNNIKKEFPCSIEFDSKTKKYKIKSPNLSKLLTNPANKENFISYLNRYQPIRIVTKDNKAFYTSGNFYSPKLDLLGRSNDLNILEVFTSVQILKNIKSEKGNSTTLPTSNNLWHKDTLFGIVARMGKGYRSKELSNYFSFDILVCEDLNTEMADFIGIDTRKNRLVLIHAKADDKRLSASAFQEVCGQAVKNLDFLSPFYEKEPVLNVKRWDGKWKHSNVGTINSRILCGNKNGSQIWDLYQKMLKDPNTKKEVCLLTGALFCKNDLEIELQKTRIEDVKPEVIQLVYLIRSTWSAVSSVGATLKIFSY</sequence>
<accession>A0A6B2H2B6</accession>
<name>A0A6B2H2B6_9BACT</name>
<organism evidence="3 4">
    <name type="scientific">Pontibacter fetidus</name>
    <dbReference type="NCBI Taxonomy" id="2700082"/>
    <lineage>
        <taxon>Bacteria</taxon>
        <taxon>Pseudomonadati</taxon>
        <taxon>Bacteroidota</taxon>
        <taxon>Cytophagia</taxon>
        <taxon>Cytophagales</taxon>
        <taxon>Hymenobacteraceae</taxon>
        <taxon>Pontibacter</taxon>
    </lineage>
</organism>
<dbReference type="InterPro" id="IPR014001">
    <property type="entry name" value="Helicase_ATP-bd"/>
</dbReference>
<feature type="domain" description="Helicase C-terminal" evidence="2">
    <location>
        <begin position="227"/>
        <end position="385"/>
    </location>
</feature>
<dbReference type="Pfam" id="PF00271">
    <property type="entry name" value="Helicase_C"/>
    <property type="match status" value="1"/>
</dbReference>
<dbReference type="SUPFAM" id="SSF52540">
    <property type="entry name" value="P-loop containing nucleoside triphosphate hydrolases"/>
    <property type="match status" value="1"/>
</dbReference>
<dbReference type="PROSITE" id="PS51192">
    <property type="entry name" value="HELICASE_ATP_BIND_1"/>
    <property type="match status" value="1"/>
</dbReference>
<proteinExistence type="predicted"/>
<dbReference type="SMART" id="SM00487">
    <property type="entry name" value="DEXDc"/>
    <property type="match status" value="1"/>
</dbReference>
<gene>
    <name evidence="3" type="ORF">GWO68_15960</name>
</gene>
<dbReference type="InterPro" id="IPR006935">
    <property type="entry name" value="Helicase/UvrB_N"/>
</dbReference>
<evidence type="ECO:0000259" key="2">
    <source>
        <dbReference type="PROSITE" id="PS51194"/>
    </source>
</evidence>
<protein>
    <submittedName>
        <fullName evidence="3">DEAD/DEAH box helicase family protein</fullName>
    </submittedName>
</protein>
<dbReference type="PROSITE" id="PS51194">
    <property type="entry name" value="HELICASE_CTER"/>
    <property type="match status" value="1"/>
</dbReference>
<dbReference type="RefSeq" id="WP_162347480.1">
    <property type="nucleotide sequence ID" value="NZ_JAAEAA010000026.1"/>
</dbReference>
<dbReference type="GO" id="GO:0004386">
    <property type="term" value="F:helicase activity"/>
    <property type="evidence" value="ECO:0007669"/>
    <property type="project" value="UniProtKB-KW"/>
</dbReference>
<dbReference type="InterPro" id="IPR027417">
    <property type="entry name" value="P-loop_NTPase"/>
</dbReference>
<dbReference type="Pfam" id="PF04851">
    <property type="entry name" value="ResIII"/>
    <property type="match status" value="1"/>
</dbReference>